<comment type="catalytic activity">
    <reaction evidence="1">
        <text>4-hydroxy-4-methyl-2-oxoglutarate = 2 pyruvate</text>
        <dbReference type="Rhea" id="RHEA:22748"/>
        <dbReference type="ChEBI" id="CHEBI:15361"/>
        <dbReference type="ChEBI" id="CHEBI:58276"/>
        <dbReference type="EC" id="4.1.3.17"/>
    </reaction>
</comment>
<dbReference type="SUPFAM" id="SSF89562">
    <property type="entry name" value="RraA-like"/>
    <property type="match status" value="1"/>
</dbReference>
<evidence type="ECO:0000256" key="3">
    <source>
        <dbReference type="ARBA" id="ARBA00008621"/>
    </source>
</evidence>
<dbReference type="EC" id="4.1.3.17" evidence="5"/>
<evidence type="ECO:0000256" key="6">
    <source>
        <dbReference type="ARBA" id="ARBA00012947"/>
    </source>
</evidence>
<dbReference type="Gene3D" id="3.50.30.40">
    <property type="entry name" value="Ribonuclease E inhibitor RraA/RraA-like"/>
    <property type="match status" value="1"/>
</dbReference>
<evidence type="ECO:0000256" key="7">
    <source>
        <dbReference type="ARBA" id="ARBA00016549"/>
    </source>
</evidence>
<name>A0ABV9S851_9PSEU</name>
<evidence type="ECO:0000313" key="13">
    <source>
        <dbReference type="EMBL" id="MFC4855939.1"/>
    </source>
</evidence>
<dbReference type="EC" id="4.1.1.112" evidence="6"/>
<evidence type="ECO:0000256" key="4">
    <source>
        <dbReference type="ARBA" id="ARBA00011233"/>
    </source>
</evidence>
<organism evidence="13 14">
    <name type="scientific">Actinophytocola glycyrrhizae</name>
    <dbReference type="NCBI Taxonomy" id="2044873"/>
    <lineage>
        <taxon>Bacteria</taxon>
        <taxon>Bacillati</taxon>
        <taxon>Actinomycetota</taxon>
        <taxon>Actinomycetes</taxon>
        <taxon>Pseudonocardiales</taxon>
        <taxon>Pseudonocardiaceae</taxon>
    </lineage>
</organism>
<evidence type="ECO:0000256" key="5">
    <source>
        <dbReference type="ARBA" id="ARBA00012213"/>
    </source>
</evidence>
<reference evidence="14" key="1">
    <citation type="journal article" date="2019" name="Int. J. Syst. Evol. Microbiol.">
        <title>The Global Catalogue of Microorganisms (GCM) 10K type strain sequencing project: providing services to taxonomists for standard genome sequencing and annotation.</title>
        <authorList>
            <consortium name="The Broad Institute Genomics Platform"/>
            <consortium name="The Broad Institute Genome Sequencing Center for Infectious Disease"/>
            <person name="Wu L."/>
            <person name="Ma J."/>
        </authorList>
    </citation>
    <scope>NUCLEOTIDE SEQUENCE [LARGE SCALE GENOMIC DNA]</scope>
    <source>
        <strain evidence="14">ZS-22-S1</strain>
    </source>
</reference>
<sequence length="215" mass="22695">MDPYLRRRLAAVTTAHVADACVRAAVRVRFGPAGTRPVVPGTRLAGPVFPVRHAGSAHVLLEAFDAAAPGDVLVVDNGGRLDEACVGDLMAAEARDAGLAGIVIWGLHRDTAEVRAIGLPLFSLGAIPCRSTRTATRPPDALAAATIGDWTVTREDVVLADDDGVLFVPSARLAEVVVAAEEVRAAERRQADRILTGHPLRDRVRFGAHLALRAD</sequence>
<keyword evidence="14" id="KW-1185">Reference proteome</keyword>
<dbReference type="RefSeq" id="WP_378057906.1">
    <property type="nucleotide sequence ID" value="NZ_JBHSIS010000009.1"/>
</dbReference>
<comment type="similarity">
    <text evidence="3">Belongs to the class II aldolase/RraA-like family.</text>
</comment>
<comment type="subunit">
    <text evidence="4">Homotrimer.</text>
</comment>
<evidence type="ECO:0000256" key="11">
    <source>
        <dbReference type="ARBA" id="ARBA00032305"/>
    </source>
</evidence>
<dbReference type="Proteomes" id="UP001595859">
    <property type="component" value="Unassembled WGS sequence"/>
</dbReference>
<evidence type="ECO:0000256" key="2">
    <source>
        <dbReference type="ARBA" id="ARBA00001968"/>
    </source>
</evidence>
<dbReference type="Pfam" id="PF03737">
    <property type="entry name" value="RraA-like"/>
    <property type="match status" value="1"/>
</dbReference>
<dbReference type="InterPro" id="IPR036704">
    <property type="entry name" value="RraA/RraA-like_sf"/>
</dbReference>
<evidence type="ECO:0000256" key="8">
    <source>
        <dbReference type="ARBA" id="ARBA00025046"/>
    </source>
</evidence>
<evidence type="ECO:0000256" key="12">
    <source>
        <dbReference type="ARBA" id="ARBA00047973"/>
    </source>
</evidence>
<evidence type="ECO:0000256" key="1">
    <source>
        <dbReference type="ARBA" id="ARBA00001342"/>
    </source>
</evidence>
<dbReference type="CDD" id="cd16841">
    <property type="entry name" value="RraA_family"/>
    <property type="match status" value="1"/>
</dbReference>
<accession>A0ABV9S851</accession>
<comment type="function">
    <text evidence="8">Catalyzes the aldol cleavage of 4-hydroxy-4-methyl-2-oxoglutarate (HMG) into 2 molecules of pyruvate. Also contains a secondary oxaloacetate (OAA) decarboxylase activity due to the common pyruvate enolate transition state formed following C-C bond cleavage in the retro-aldol and decarboxylation reactions.</text>
</comment>
<protein>
    <recommendedName>
        <fullName evidence="7">Putative 4-hydroxy-4-methyl-2-oxoglutarate aldolase</fullName>
        <ecNumber evidence="6">4.1.1.112</ecNumber>
        <ecNumber evidence="5">4.1.3.17</ecNumber>
    </recommendedName>
    <alternativeName>
        <fullName evidence="11">Oxaloacetate decarboxylase</fullName>
    </alternativeName>
    <alternativeName>
        <fullName evidence="9">Regulator of ribonuclease activity homolog</fullName>
    </alternativeName>
    <alternativeName>
        <fullName evidence="10">RraA-like protein</fullName>
    </alternativeName>
</protein>
<evidence type="ECO:0000256" key="9">
    <source>
        <dbReference type="ARBA" id="ARBA00029596"/>
    </source>
</evidence>
<dbReference type="InterPro" id="IPR005493">
    <property type="entry name" value="RraA/RraA-like"/>
</dbReference>
<dbReference type="EMBL" id="JBHSIS010000009">
    <property type="protein sequence ID" value="MFC4855939.1"/>
    <property type="molecule type" value="Genomic_DNA"/>
</dbReference>
<dbReference type="PANTHER" id="PTHR33254">
    <property type="entry name" value="4-HYDROXY-4-METHYL-2-OXOGLUTARATE ALDOLASE 3-RELATED"/>
    <property type="match status" value="1"/>
</dbReference>
<evidence type="ECO:0000313" key="14">
    <source>
        <dbReference type="Proteomes" id="UP001595859"/>
    </source>
</evidence>
<comment type="catalytic activity">
    <reaction evidence="12">
        <text>oxaloacetate + H(+) = pyruvate + CO2</text>
        <dbReference type="Rhea" id="RHEA:15641"/>
        <dbReference type="ChEBI" id="CHEBI:15361"/>
        <dbReference type="ChEBI" id="CHEBI:15378"/>
        <dbReference type="ChEBI" id="CHEBI:16452"/>
        <dbReference type="ChEBI" id="CHEBI:16526"/>
        <dbReference type="EC" id="4.1.1.112"/>
    </reaction>
</comment>
<gene>
    <name evidence="13" type="ORF">ACFPCV_20700</name>
</gene>
<comment type="caution">
    <text evidence="13">The sequence shown here is derived from an EMBL/GenBank/DDBJ whole genome shotgun (WGS) entry which is preliminary data.</text>
</comment>
<proteinExistence type="inferred from homology"/>
<comment type="cofactor">
    <cofactor evidence="2">
        <name>a divalent metal cation</name>
        <dbReference type="ChEBI" id="CHEBI:60240"/>
    </cofactor>
</comment>
<dbReference type="PANTHER" id="PTHR33254:SF4">
    <property type="entry name" value="4-HYDROXY-4-METHYL-2-OXOGLUTARATE ALDOLASE 3-RELATED"/>
    <property type="match status" value="1"/>
</dbReference>
<evidence type="ECO:0000256" key="10">
    <source>
        <dbReference type="ARBA" id="ARBA00030169"/>
    </source>
</evidence>